<evidence type="ECO:0000313" key="3">
    <source>
        <dbReference type="Proteomes" id="UP000274822"/>
    </source>
</evidence>
<dbReference type="EMBL" id="RBNJ01007605">
    <property type="protein sequence ID" value="RUS27875.1"/>
    <property type="molecule type" value="Genomic_DNA"/>
</dbReference>
<name>A0A433QDI6_9FUNG</name>
<reference evidence="2 3" key="1">
    <citation type="journal article" date="2018" name="New Phytol.">
        <title>Phylogenomics of Endogonaceae and evolution of mycorrhizas within Mucoromycota.</title>
        <authorList>
            <person name="Chang Y."/>
            <person name="Desiro A."/>
            <person name="Na H."/>
            <person name="Sandor L."/>
            <person name="Lipzen A."/>
            <person name="Clum A."/>
            <person name="Barry K."/>
            <person name="Grigoriev I.V."/>
            <person name="Martin F.M."/>
            <person name="Stajich J.E."/>
            <person name="Smith M.E."/>
            <person name="Bonito G."/>
            <person name="Spatafora J.W."/>
        </authorList>
    </citation>
    <scope>NUCLEOTIDE SEQUENCE [LARGE SCALE GENOMIC DNA]</scope>
    <source>
        <strain evidence="2 3">AD002</strain>
    </source>
</reference>
<feature type="compositionally biased region" description="Basic and acidic residues" evidence="1">
    <location>
        <begin position="104"/>
        <end position="113"/>
    </location>
</feature>
<dbReference type="Proteomes" id="UP000274822">
    <property type="component" value="Unassembled WGS sequence"/>
</dbReference>
<feature type="compositionally biased region" description="Polar residues" evidence="1">
    <location>
        <begin position="115"/>
        <end position="126"/>
    </location>
</feature>
<evidence type="ECO:0000256" key="1">
    <source>
        <dbReference type="SAM" id="MobiDB-lite"/>
    </source>
</evidence>
<accession>A0A433QDI6</accession>
<protein>
    <submittedName>
        <fullName evidence="2">Uncharacterized protein</fullName>
    </submittedName>
</protein>
<proteinExistence type="predicted"/>
<gene>
    <name evidence="2" type="ORF">BC938DRAFT_482616</name>
</gene>
<comment type="caution">
    <text evidence="2">The sequence shown here is derived from an EMBL/GenBank/DDBJ whole genome shotgun (WGS) entry which is preliminary data.</text>
</comment>
<evidence type="ECO:0000313" key="2">
    <source>
        <dbReference type="EMBL" id="RUS27875.1"/>
    </source>
</evidence>
<sequence length="156" mass="18058">MTNLKRNALNGTAIEEIRLRFFNEFDQQWLYVQRLVKDERQDARQRRPKHDLGVSPYEAAQVQHAEGIPAENTRKRKIREAGQCLAMIRTTIFPATKMVRVERLKSDTSDHSKGVTASRSPNSSATCRRRGHQNYQPSPHPRKKFGENVGLQYLSR</sequence>
<keyword evidence="3" id="KW-1185">Reference proteome</keyword>
<organism evidence="2 3">
    <name type="scientific">Jimgerdemannia flammicorona</name>
    <dbReference type="NCBI Taxonomy" id="994334"/>
    <lineage>
        <taxon>Eukaryota</taxon>
        <taxon>Fungi</taxon>
        <taxon>Fungi incertae sedis</taxon>
        <taxon>Mucoromycota</taxon>
        <taxon>Mucoromycotina</taxon>
        <taxon>Endogonomycetes</taxon>
        <taxon>Endogonales</taxon>
        <taxon>Endogonaceae</taxon>
        <taxon>Jimgerdemannia</taxon>
    </lineage>
</organism>
<feature type="region of interest" description="Disordered" evidence="1">
    <location>
        <begin position="104"/>
        <end position="156"/>
    </location>
</feature>
<dbReference type="AlphaFoldDB" id="A0A433QDI6"/>